<evidence type="ECO:0000313" key="3">
    <source>
        <dbReference type="Proteomes" id="UP000243579"/>
    </source>
</evidence>
<dbReference type="EMBL" id="JNBR01000366">
    <property type="protein sequence ID" value="OQR94349.1"/>
    <property type="molecule type" value="Genomic_DNA"/>
</dbReference>
<evidence type="ECO:0000313" key="2">
    <source>
        <dbReference type="EMBL" id="OQR94349.1"/>
    </source>
</evidence>
<evidence type="ECO:0000256" key="1">
    <source>
        <dbReference type="SAM" id="MobiDB-lite"/>
    </source>
</evidence>
<dbReference type="AlphaFoldDB" id="A0A1V9Z8P3"/>
<feature type="compositionally biased region" description="Basic and acidic residues" evidence="1">
    <location>
        <begin position="68"/>
        <end position="80"/>
    </location>
</feature>
<feature type="region of interest" description="Disordered" evidence="1">
    <location>
        <begin position="48"/>
        <end position="135"/>
    </location>
</feature>
<name>A0A1V9Z8P3_ACHHY</name>
<protein>
    <submittedName>
        <fullName evidence="2">Uncharacterized protein</fullName>
    </submittedName>
</protein>
<keyword evidence="3" id="KW-1185">Reference proteome</keyword>
<dbReference type="OrthoDB" id="10342056at2759"/>
<feature type="region of interest" description="Disordered" evidence="1">
    <location>
        <begin position="1"/>
        <end position="31"/>
    </location>
</feature>
<sequence length="135" mass="14846">MAQALAMELPSLTSHKKQGSNSLPLQLEPLGHKPKQTLDAIDLVQQFDPNVSPPKYKLDKLPSVTHSPTKEAAKEPDMSCRKQPLQAIAPNASLVEKSTRHSSHGHHSDDSEVQVADPKELLRPSIPHLQHLAHD</sequence>
<accession>A0A1V9Z8P3</accession>
<proteinExistence type="predicted"/>
<dbReference type="Proteomes" id="UP000243579">
    <property type="component" value="Unassembled WGS sequence"/>
</dbReference>
<organism evidence="2 3">
    <name type="scientific">Achlya hypogyna</name>
    <name type="common">Oomycete</name>
    <name type="synonym">Protoachlya hypogyna</name>
    <dbReference type="NCBI Taxonomy" id="1202772"/>
    <lineage>
        <taxon>Eukaryota</taxon>
        <taxon>Sar</taxon>
        <taxon>Stramenopiles</taxon>
        <taxon>Oomycota</taxon>
        <taxon>Saprolegniomycetes</taxon>
        <taxon>Saprolegniales</taxon>
        <taxon>Achlyaceae</taxon>
        <taxon>Achlya</taxon>
    </lineage>
</organism>
<comment type="caution">
    <text evidence="2">The sequence shown here is derived from an EMBL/GenBank/DDBJ whole genome shotgun (WGS) entry which is preliminary data.</text>
</comment>
<gene>
    <name evidence="2" type="ORF">ACHHYP_01443</name>
</gene>
<reference evidence="2 3" key="1">
    <citation type="journal article" date="2014" name="Genome Biol. Evol.">
        <title>The secreted proteins of Achlya hypogyna and Thraustotheca clavata identify the ancestral oomycete secretome and reveal gene acquisitions by horizontal gene transfer.</title>
        <authorList>
            <person name="Misner I."/>
            <person name="Blouin N."/>
            <person name="Leonard G."/>
            <person name="Richards T.A."/>
            <person name="Lane C.E."/>
        </authorList>
    </citation>
    <scope>NUCLEOTIDE SEQUENCE [LARGE SCALE GENOMIC DNA]</scope>
    <source>
        <strain evidence="2 3">ATCC 48635</strain>
    </source>
</reference>